<keyword evidence="5" id="KW-0812">Transmembrane</keyword>
<evidence type="ECO:0000256" key="5">
    <source>
        <dbReference type="ARBA" id="ARBA00022968"/>
    </source>
</evidence>
<sequence>MRGSLRLDRALNYRIMYLPQATFNFFKFNLRIFNNVHFAFGTVRGNGTKQTGKGMASSKFCLNIAGDTPSSNRLFDAIVSHCVPVIISDQIELPFEDTLDYSSFSVFVHSSEAVKKGVLVNLLRGVREDQWKKKWERLKEVVECFEYRFPSRPGDSVDMIWSAVSHKLSSLQFDVHRKNRYRRSDIFDKTRSER</sequence>
<dbReference type="Pfam" id="PF03016">
    <property type="entry name" value="Exostosin_GT47"/>
    <property type="match status" value="1"/>
</dbReference>
<dbReference type="PANTHER" id="PTHR11062">
    <property type="entry name" value="EXOSTOSIN HEPARAN SULFATE GLYCOSYLTRANSFERASE -RELATED"/>
    <property type="match status" value="1"/>
</dbReference>
<evidence type="ECO:0000256" key="7">
    <source>
        <dbReference type="ARBA" id="ARBA00023180"/>
    </source>
</evidence>
<evidence type="ECO:0000256" key="6">
    <source>
        <dbReference type="ARBA" id="ARBA00023034"/>
    </source>
</evidence>
<keyword evidence="4" id="KW-0808">Transferase</keyword>
<evidence type="ECO:0000313" key="9">
    <source>
        <dbReference type="Proteomes" id="UP000694864"/>
    </source>
</evidence>
<dbReference type="InterPro" id="IPR040911">
    <property type="entry name" value="Exostosin_GT47"/>
</dbReference>
<keyword evidence="6" id="KW-0333">Golgi apparatus</keyword>
<comment type="similarity">
    <text evidence="2">Belongs to the glycosyltransferase 47 family.</text>
</comment>
<dbReference type="Proteomes" id="UP000694864">
    <property type="component" value="Chromosome 9"/>
</dbReference>
<keyword evidence="9" id="KW-1185">Reference proteome</keyword>
<evidence type="ECO:0000256" key="2">
    <source>
        <dbReference type="ARBA" id="ARBA00010271"/>
    </source>
</evidence>
<evidence type="ECO:0000313" key="10">
    <source>
        <dbReference type="RefSeq" id="XP_010431520.2"/>
    </source>
</evidence>
<comment type="subcellular location">
    <subcellularLocation>
        <location evidence="1">Golgi apparatus membrane</location>
        <topology evidence="1">Single-pass type II membrane protein</topology>
    </subcellularLocation>
</comment>
<protein>
    <submittedName>
        <fullName evidence="10">Probable arabinosyltransferase ARAD1</fullName>
    </submittedName>
</protein>
<evidence type="ECO:0000259" key="8">
    <source>
        <dbReference type="Pfam" id="PF03016"/>
    </source>
</evidence>
<reference evidence="9" key="1">
    <citation type="journal article" date="2014" name="Nat. Commun.">
        <title>The emerging biofuel crop Camelina sativa retains a highly undifferentiated hexaploid genome structure.</title>
        <authorList>
            <person name="Kagale S."/>
            <person name="Koh C."/>
            <person name="Nixon J."/>
            <person name="Bollina V."/>
            <person name="Clarke W.E."/>
            <person name="Tuteja R."/>
            <person name="Spillane C."/>
            <person name="Robinson S.J."/>
            <person name="Links M.G."/>
            <person name="Clarke C."/>
            <person name="Higgins E.E."/>
            <person name="Huebert T."/>
            <person name="Sharpe A.G."/>
            <person name="Parkin I.A."/>
        </authorList>
    </citation>
    <scope>NUCLEOTIDE SEQUENCE [LARGE SCALE GENOMIC DNA]</scope>
    <source>
        <strain evidence="9">cv. DH55</strain>
    </source>
</reference>
<keyword evidence="7" id="KW-0325">Glycoprotein</keyword>
<dbReference type="RefSeq" id="XP_010431520.2">
    <property type="nucleotide sequence ID" value="XM_010433218.2"/>
</dbReference>
<evidence type="ECO:0000256" key="3">
    <source>
        <dbReference type="ARBA" id="ARBA00022676"/>
    </source>
</evidence>
<organism evidence="9 10">
    <name type="scientific">Camelina sativa</name>
    <name type="common">False flax</name>
    <name type="synonym">Myagrum sativum</name>
    <dbReference type="NCBI Taxonomy" id="90675"/>
    <lineage>
        <taxon>Eukaryota</taxon>
        <taxon>Viridiplantae</taxon>
        <taxon>Streptophyta</taxon>
        <taxon>Embryophyta</taxon>
        <taxon>Tracheophyta</taxon>
        <taxon>Spermatophyta</taxon>
        <taxon>Magnoliopsida</taxon>
        <taxon>eudicotyledons</taxon>
        <taxon>Gunneridae</taxon>
        <taxon>Pentapetalae</taxon>
        <taxon>rosids</taxon>
        <taxon>malvids</taxon>
        <taxon>Brassicales</taxon>
        <taxon>Brassicaceae</taxon>
        <taxon>Camelineae</taxon>
        <taxon>Camelina</taxon>
    </lineage>
</organism>
<feature type="domain" description="Exostosin GT47" evidence="8">
    <location>
        <begin position="51"/>
        <end position="119"/>
    </location>
</feature>
<evidence type="ECO:0000256" key="4">
    <source>
        <dbReference type="ARBA" id="ARBA00022679"/>
    </source>
</evidence>
<gene>
    <name evidence="10" type="primary">LOC104715845</name>
</gene>
<dbReference type="PANTHER" id="PTHR11062:SF249">
    <property type="entry name" value="OS08G0438600 PROTEIN"/>
    <property type="match status" value="1"/>
</dbReference>
<name>A0ABM0TU82_CAMSA</name>
<dbReference type="InterPro" id="IPR004263">
    <property type="entry name" value="Exostosin"/>
</dbReference>
<evidence type="ECO:0000256" key="1">
    <source>
        <dbReference type="ARBA" id="ARBA00004323"/>
    </source>
</evidence>
<reference evidence="10" key="2">
    <citation type="submission" date="2025-08" db="UniProtKB">
        <authorList>
            <consortium name="RefSeq"/>
        </authorList>
    </citation>
    <scope>IDENTIFICATION</scope>
    <source>
        <tissue evidence="10">Leaf</tissue>
    </source>
</reference>
<accession>A0ABM0TU82</accession>
<dbReference type="GeneID" id="104715845"/>
<keyword evidence="3" id="KW-0328">Glycosyltransferase</keyword>
<keyword evidence="5" id="KW-0735">Signal-anchor</keyword>
<proteinExistence type="inferred from homology"/>